<proteinExistence type="inferred from homology"/>
<dbReference type="GO" id="GO:0032956">
    <property type="term" value="P:regulation of actin cytoskeleton organization"/>
    <property type="evidence" value="ECO:0007669"/>
    <property type="project" value="TreeGrafter"/>
</dbReference>
<dbReference type="OrthoDB" id="10248252at2759"/>
<dbReference type="PANTHER" id="PTHR19842:SF2">
    <property type="entry name" value="WD REPEAT PROTEIN (AFU_ORTHOLOGUE AFUA_5G04300)"/>
    <property type="match status" value="1"/>
</dbReference>
<protein>
    <submittedName>
        <fullName evidence="4">WD40 repeat-like protein</fullName>
    </submittedName>
</protein>
<accession>A0A3N4I577</accession>
<feature type="region of interest" description="Disordered" evidence="3">
    <location>
        <begin position="1"/>
        <end position="63"/>
    </location>
</feature>
<feature type="compositionally biased region" description="Basic and acidic residues" evidence="3">
    <location>
        <begin position="48"/>
        <end position="63"/>
    </location>
</feature>
<feature type="compositionally biased region" description="Acidic residues" evidence="3">
    <location>
        <begin position="34"/>
        <end position="44"/>
    </location>
</feature>
<dbReference type="InterPro" id="IPR037588">
    <property type="entry name" value="MLST8"/>
</dbReference>
<name>A0A3N4I577_ASCIM</name>
<keyword evidence="5" id="KW-1185">Reference proteome</keyword>
<evidence type="ECO:0000256" key="2">
    <source>
        <dbReference type="PROSITE-ProRule" id="PRU00221"/>
    </source>
</evidence>
<dbReference type="GO" id="GO:0031931">
    <property type="term" value="C:TORC1 complex"/>
    <property type="evidence" value="ECO:0007669"/>
    <property type="project" value="InterPro"/>
</dbReference>
<dbReference type="GO" id="GO:0031929">
    <property type="term" value="P:TOR signaling"/>
    <property type="evidence" value="ECO:0007669"/>
    <property type="project" value="InterPro"/>
</dbReference>
<dbReference type="Gene3D" id="2.130.10.10">
    <property type="entry name" value="YVTN repeat-like/Quinoprotein amine dehydrogenase"/>
    <property type="match status" value="1"/>
</dbReference>
<dbReference type="PANTHER" id="PTHR19842">
    <property type="entry name" value="G BETA-LIKE PROTEIN GBL"/>
    <property type="match status" value="1"/>
</dbReference>
<reference evidence="4 5" key="1">
    <citation type="journal article" date="2018" name="Nat. Ecol. Evol.">
        <title>Pezizomycetes genomes reveal the molecular basis of ectomycorrhizal truffle lifestyle.</title>
        <authorList>
            <person name="Murat C."/>
            <person name="Payen T."/>
            <person name="Noel B."/>
            <person name="Kuo A."/>
            <person name="Morin E."/>
            <person name="Chen J."/>
            <person name="Kohler A."/>
            <person name="Krizsan K."/>
            <person name="Balestrini R."/>
            <person name="Da Silva C."/>
            <person name="Montanini B."/>
            <person name="Hainaut M."/>
            <person name="Levati E."/>
            <person name="Barry K.W."/>
            <person name="Belfiori B."/>
            <person name="Cichocki N."/>
            <person name="Clum A."/>
            <person name="Dockter R.B."/>
            <person name="Fauchery L."/>
            <person name="Guy J."/>
            <person name="Iotti M."/>
            <person name="Le Tacon F."/>
            <person name="Lindquist E.A."/>
            <person name="Lipzen A."/>
            <person name="Malagnac F."/>
            <person name="Mello A."/>
            <person name="Molinier V."/>
            <person name="Miyauchi S."/>
            <person name="Poulain J."/>
            <person name="Riccioni C."/>
            <person name="Rubini A."/>
            <person name="Sitrit Y."/>
            <person name="Splivallo R."/>
            <person name="Traeger S."/>
            <person name="Wang M."/>
            <person name="Zifcakova L."/>
            <person name="Wipf D."/>
            <person name="Zambonelli A."/>
            <person name="Paolocci F."/>
            <person name="Nowrousian M."/>
            <person name="Ottonello S."/>
            <person name="Baldrian P."/>
            <person name="Spatafora J.W."/>
            <person name="Henrissat B."/>
            <person name="Nagy L.G."/>
            <person name="Aury J.M."/>
            <person name="Wincker P."/>
            <person name="Grigoriev I.V."/>
            <person name="Bonfante P."/>
            <person name="Martin F.M."/>
        </authorList>
    </citation>
    <scope>NUCLEOTIDE SEQUENCE [LARGE SCALE GENOMIC DNA]</scope>
    <source>
        <strain evidence="4 5">RN42</strain>
    </source>
</reference>
<gene>
    <name evidence="4" type="ORF">BJ508DRAFT_414879</name>
</gene>
<dbReference type="SUPFAM" id="SSF50978">
    <property type="entry name" value="WD40 repeat-like"/>
    <property type="match status" value="1"/>
</dbReference>
<dbReference type="PROSITE" id="PS50082">
    <property type="entry name" value="WD_REPEATS_2"/>
    <property type="match status" value="1"/>
</dbReference>
<dbReference type="SMART" id="SM00320">
    <property type="entry name" value="WD40"/>
    <property type="match status" value="4"/>
</dbReference>
<evidence type="ECO:0000256" key="1">
    <source>
        <dbReference type="ARBA" id="ARBA00009890"/>
    </source>
</evidence>
<comment type="similarity">
    <text evidence="1">Belongs to the WD repeat LST8 family.</text>
</comment>
<evidence type="ECO:0000313" key="4">
    <source>
        <dbReference type="EMBL" id="RPA81209.1"/>
    </source>
</evidence>
<dbReference type="InterPro" id="IPR036322">
    <property type="entry name" value="WD40_repeat_dom_sf"/>
</dbReference>
<dbReference type="EMBL" id="ML119681">
    <property type="protein sequence ID" value="RPA81209.1"/>
    <property type="molecule type" value="Genomic_DNA"/>
</dbReference>
<sequence length="629" mass="71190">MNIYHGPAPKYNERQQAPTIVNGSKTAEPTPDLMELDQTEDEGWADAAAREQEEQHEKRRPFEGKTVDSRRFFEPFERIDPLSSGYSEDEHLSYSYDPYADTWEMKALQYENMRNPTPPKFTRPQRPKTNSPLHRRLVLNALNPPYLRVRREKCLATTMLYRAQWDTYRVASLFPYRYYVGGSSDFIDLDWHPDNNRFALSAICSDDDYNRPGNFCFGNIWEDKCTSISTHARWKESGKPFMDNTGRADPALHTFFTISDVKFVNGGKQYVTSGYDGNIKVWDTDTFHCLHTLSPFKGKGKVERIATPSADFSYFAVMPMPDDHAKQGPISLLYIQQDTGKATIFGECVTVEKKNLKPDSFTFAGMKNLVVGYRGSLSTTAKWGHLAMFDIKTKKQTVSWKKSAMAHQDLAYHHGGWVVAASGLRKGDRSSPNDHQMVRVLDIRQDTAVWEAFIPQYDINKVTISPCATYITASCTDATTTVWDWRAGPDRLLASFKHEPNQLFADLPAKEREDKDTGVTVALWQNDDNLITGGSDGAVNRWNMRKPADPPEVLADMANCVMSAKFSPNWEHLLVGDAGGHALVLNPRGVDGKDDEEAELPDHPVYGARNALRNIRRFKMSHSSGKSQP</sequence>
<feature type="repeat" description="WD" evidence="2">
    <location>
        <begin position="258"/>
        <end position="292"/>
    </location>
</feature>
<dbReference type="GO" id="GO:0031932">
    <property type="term" value="C:TORC2 complex"/>
    <property type="evidence" value="ECO:0007669"/>
    <property type="project" value="InterPro"/>
</dbReference>
<dbReference type="InterPro" id="IPR015943">
    <property type="entry name" value="WD40/YVTN_repeat-like_dom_sf"/>
</dbReference>
<evidence type="ECO:0000256" key="3">
    <source>
        <dbReference type="SAM" id="MobiDB-lite"/>
    </source>
</evidence>
<dbReference type="AlphaFoldDB" id="A0A3N4I577"/>
<dbReference type="InterPro" id="IPR001680">
    <property type="entry name" value="WD40_rpt"/>
</dbReference>
<evidence type="ECO:0000313" key="5">
    <source>
        <dbReference type="Proteomes" id="UP000275078"/>
    </source>
</evidence>
<organism evidence="4 5">
    <name type="scientific">Ascobolus immersus RN42</name>
    <dbReference type="NCBI Taxonomy" id="1160509"/>
    <lineage>
        <taxon>Eukaryota</taxon>
        <taxon>Fungi</taxon>
        <taxon>Dikarya</taxon>
        <taxon>Ascomycota</taxon>
        <taxon>Pezizomycotina</taxon>
        <taxon>Pezizomycetes</taxon>
        <taxon>Pezizales</taxon>
        <taxon>Ascobolaceae</taxon>
        <taxon>Ascobolus</taxon>
    </lineage>
</organism>
<dbReference type="STRING" id="1160509.A0A3N4I577"/>
<keyword evidence="2" id="KW-0853">WD repeat</keyword>
<dbReference type="Proteomes" id="UP000275078">
    <property type="component" value="Unassembled WGS sequence"/>
</dbReference>
<feature type="compositionally biased region" description="Polar residues" evidence="3">
    <location>
        <begin position="14"/>
        <end position="27"/>
    </location>
</feature>
<dbReference type="Pfam" id="PF00400">
    <property type="entry name" value="WD40"/>
    <property type="match status" value="1"/>
</dbReference>